<feature type="transmembrane region" description="Helical" evidence="3">
    <location>
        <begin position="594"/>
        <end position="616"/>
    </location>
</feature>
<organism evidence="5 6">
    <name type="scientific">Penicillium atrosanguineum</name>
    <dbReference type="NCBI Taxonomy" id="1132637"/>
    <lineage>
        <taxon>Eukaryota</taxon>
        <taxon>Fungi</taxon>
        <taxon>Dikarya</taxon>
        <taxon>Ascomycota</taxon>
        <taxon>Pezizomycotina</taxon>
        <taxon>Eurotiomycetes</taxon>
        <taxon>Eurotiomycetidae</taxon>
        <taxon>Eurotiales</taxon>
        <taxon>Aspergillaceae</taxon>
        <taxon>Penicillium</taxon>
    </lineage>
</organism>
<keyword evidence="6" id="KW-1185">Reference proteome</keyword>
<dbReference type="Pfam" id="PF00270">
    <property type="entry name" value="DEAD"/>
    <property type="match status" value="1"/>
</dbReference>
<evidence type="ECO:0000313" key="6">
    <source>
        <dbReference type="Proteomes" id="UP001147746"/>
    </source>
</evidence>
<evidence type="ECO:0000256" key="1">
    <source>
        <dbReference type="ARBA" id="ARBA00005446"/>
    </source>
</evidence>
<reference evidence="5" key="1">
    <citation type="submission" date="2022-12" db="EMBL/GenBank/DDBJ databases">
        <authorList>
            <person name="Petersen C."/>
        </authorList>
    </citation>
    <scope>NUCLEOTIDE SEQUENCE</scope>
    <source>
        <strain evidence="5">IBT 21472</strain>
    </source>
</reference>
<feature type="domain" description="Helicase ATP-binding" evidence="4">
    <location>
        <begin position="573"/>
        <end position="726"/>
    </location>
</feature>
<dbReference type="InterPro" id="IPR014001">
    <property type="entry name" value="Helicase_ATP-bd"/>
</dbReference>
<accession>A0A9W9TZN0</accession>
<feature type="region of interest" description="Disordered" evidence="2">
    <location>
        <begin position="48"/>
        <end position="94"/>
    </location>
</feature>
<dbReference type="Proteomes" id="UP001147746">
    <property type="component" value="Unassembled WGS sequence"/>
</dbReference>
<dbReference type="GO" id="GO:0003676">
    <property type="term" value="F:nucleic acid binding"/>
    <property type="evidence" value="ECO:0007669"/>
    <property type="project" value="InterPro"/>
</dbReference>
<dbReference type="Gene3D" id="3.40.50.300">
    <property type="entry name" value="P-loop containing nucleotide triphosphate hydrolases"/>
    <property type="match status" value="1"/>
</dbReference>
<protein>
    <recommendedName>
        <fullName evidence="4">Helicase ATP-binding domain-containing protein</fullName>
    </recommendedName>
</protein>
<dbReference type="PROSITE" id="PS51192">
    <property type="entry name" value="HELICASE_ATP_BIND_1"/>
    <property type="match status" value="1"/>
</dbReference>
<sequence>MIKIARFMVLHKALRLDPHADEILQFLQHRQGVGEWASQSPMDDPEYIFAGQDEGYTSQSPTPTPEPDHPHSPVVQDPPRSHEPGLISFSQQRRQGSRPFREWLKVLVDTFIVRGTHSPMQWMLDLRTYGLHVHYNSTTPGHIAWMGPDQILYKEVHFSMGDFRGFVHGLVGSLQGILRDELLMTTETTPIPSIPWASLMDDPAQAKPGWCFLKDSRTTWPVDGAQWMTQRLTQDSAVQRRFINTHEGQFRTSAIQRYMQRVVRFREQLCIAIHVTAGQPSRAPELLSIRHRNTEGGHRNIFIEDGLVVFASRYHKGFYAQNDAKTIHRYLPREVGELVVQYLWLVLPFMERLQAYPLGQSSYEHPSHLSQAAYLWPPDPHTGREWSSERFREVLKRETAIGLHGYSLNIPAYRDIAIGISRRFLRVSSVFPNNVQDSRTTDGTPDDADDESQMDHDQFMGHIADLQAAHSSHVAGMIYGREVSEQAGTTAHRREMFRLSSTDWHRFLGFPSSEDPLARVLGKRKRSPWESTADEARSQRRWQLRETDMTEAVRRMTGDDQMQFRGVQGPAIQAIQHGASPVVAVMPTGGGKSMLFMLPAWVAGGLTVVVVPLIALRADLQDRCTTLGISCVAWESRRPPDEASIVLVTPESALSTEFTTFLNRQRMMQRLDRIVIDECHILLNRDTTFRPMMQQLGRLTAAQTQVVLLTATLPPSAEGRLWSDPM</sequence>
<proteinExistence type="inferred from homology"/>
<evidence type="ECO:0000256" key="3">
    <source>
        <dbReference type="SAM" id="Phobius"/>
    </source>
</evidence>
<dbReference type="GO" id="GO:0000724">
    <property type="term" value="P:double-strand break repair via homologous recombination"/>
    <property type="evidence" value="ECO:0007669"/>
    <property type="project" value="TreeGrafter"/>
</dbReference>
<keyword evidence="3" id="KW-0812">Transmembrane</keyword>
<evidence type="ECO:0000259" key="4">
    <source>
        <dbReference type="PROSITE" id="PS51192"/>
    </source>
</evidence>
<keyword evidence="3" id="KW-0472">Membrane</keyword>
<dbReference type="GO" id="GO:0005737">
    <property type="term" value="C:cytoplasm"/>
    <property type="evidence" value="ECO:0007669"/>
    <property type="project" value="TreeGrafter"/>
</dbReference>
<dbReference type="InterPro" id="IPR027417">
    <property type="entry name" value="P-loop_NTPase"/>
</dbReference>
<dbReference type="InterPro" id="IPR011545">
    <property type="entry name" value="DEAD/DEAH_box_helicase_dom"/>
</dbReference>
<dbReference type="SMART" id="SM00487">
    <property type="entry name" value="DEXDc"/>
    <property type="match status" value="1"/>
</dbReference>
<reference evidence="5" key="2">
    <citation type="journal article" date="2023" name="IMA Fungus">
        <title>Comparative genomic study of the Penicillium genus elucidates a diverse pangenome and 15 lateral gene transfer events.</title>
        <authorList>
            <person name="Petersen C."/>
            <person name="Sorensen T."/>
            <person name="Nielsen M.R."/>
            <person name="Sondergaard T.E."/>
            <person name="Sorensen J.L."/>
            <person name="Fitzpatrick D.A."/>
            <person name="Frisvad J.C."/>
            <person name="Nielsen K.L."/>
        </authorList>
    </citation>
    <scope>NUCLEOTIDE SEQUENCE</scope>
    <source>
        <strain evidence="5">IBT 21472</strain>
    </source>
</reference>
<feature type="region of interest" description="Disordered" evidence="2">
    <location>
        <begin position="435"/>
        <end position="454"/>
    </location>
</feature>
<dbReference type="GO" id="GO:0043138">
    <property type="term" value="F:3'-5' DNA helicase activity"/>
    <property type="evidence" value="ECO:0007669"/>
    <property type="project" value="TreeGrafter"/>
</dbReference>
<dbReference type="GO" id="GO:0005524">
    <property type="term" value="F:ATP binding"/>
    <property type="evidence" value="ECO:0007669"/>
    <property type="project" value="InterPro"/>
</dbReference>
<dbReference type="AlphaFoldDB" id="A0A9W9TZN0"/>
<name>A0A9W9TZN0_9EURO</name>
<evidence type="ECO:0000256" key="2">
    <source>
        <dbReference type="SAM" id="MobiDB-lite"/>
    </source>
</evidence>
<dbReference type="PANTHER" id="PTHR13710">
    <property type="entry name" value="DNA HELICASE RECQ FAMILY MEMBER"/>
    <property type="match status" value="1"/>
</dbReference>
<dbReference type="CDD" id="cd17920">
    <property type="entry name" value="DEXHc_RecQ"/>
    <property type="match status" value="1"/>
</dbReference>
<dbReference type="GO" id="GO:0009378">
    <property type="term" value="F:four-way junction helicase activity"/>
    <property type="evidence" value="ECO:0007669"/>
    <property type="project" value="TreeGrafter"/>
</dbReference>
<comment type="caution">
    <text evidence="5">The sequence shown here is derived from an EMBL/GenBank/DDBJ whole genome shotgun (WGS) entry which is preliminary data.</text>
</comment>
<evidence type="ECO:0000313" key="5">
    <source>
        <dbReference type="EMBL" id="KAJ5302427.1"/>
    </source>
</evidence>
<dbReference type="SUPFAM" id="SSF52540">
    <property type="entry name" value="P-loop containing nucleoside triphosphate hydrolases"/>
    <property type="match status" value="1"/>
</dbReference>
<keyword evidence="3" id="KW-1133">Transmembrane helix</keyword>
<gene>
    <name evidence="5" type="ORF">N7476_009226</name>
</gene>
<dbReference type="PANTHER" id="PTHR13710:SF154">
    <property type="entry name" value="RECQ HELICASE, PUTATIVE (AFU_ORTHOLOGUE AFUA_6G14720)-RELATED"/>
    <property type="match status" value="1"/>
</dbReference>
<comment type="similarity">
    <text evidence="1">Belongs to the helicase family. RecQ subfamily.</text>
</comment>
<dbReference type="GO" id="GO:0005694">
    <property type="term" value="C:chromosome"/>
    <property type="evidence" value="ECO:0007669"/>
    <property type="project" value="TreeGrafter"/>
</dbReference>
<dbReference type="EMBL" id="JAPZBO010000009">
    <property type="protein sequence ID" value="KAJ5302427.1"/>
    <property type="molecule type" value="Genomic_DNA"/>
</dbReference>